<dbReference type="Gene3D" id="3.40.50.150">
    <property type="entry name" value="Vaccinia Virus protein VP39"/>
    <property type="match status" value="1"/>
</dbReference>
<sequence>MDFDPLSFFTPSLSVEVENLLNSTVEVQQQDELAEISKHTKNDDSMNNEHGNEHDNEHDDIGDLDDLQPLHILDLPLLQLKPPFEVLSVVLRLLSPDEVLNFTQKEYLTHEIDEESIFNEKDIQHTDLRSALPWFQVYCPRLDSTLKLASVTRLAPSLRANFTSEYNAYLTRIISTELTWITLQTRRDEIHRLASLRISENCGRMAQPEITRKIMLPGLDKYLPGDGNNNKFVFLKEPSMTNDNLGLKTWGSSLVLSSRLLQYANDGERKYLNGRVLELGSGTGLVGIISCILGFDTTLTDLPQIVPNLKNNIKANGLGLLDDDAAAADDDDDDGGGSSSNGVGVYGPNNSCFAKCEALDWSQPELSPVYNMAKFDTIILSDPIYSSQHPHWVVNMIDMFLTDVGEDRLNPPSVLIEIPLRPKFELERHTLWNLMDKHYVEIECEIEDGFDDFGEMKFCFKKFERRRYGKQ</sequence>
<dbReference type="PANTHER" id="PTHR14614:SF156">
    <property type="entry name" value="PROTEIN-LYSINE N-METHYLTRANSFERASE EFM2"/>
    <property type="match status" value="1"/>
</dbReference>
<dbReference type="KEGG" id="lel:PVL30_000707"/>
<dbReference type="STRING" id="379508.A5DTP6"/>
<dbReference type="Proteomes" id="UP000001996">
    <property type="component" value="Unassembled WGS sequence"/>
</dbReference>
<dbReference type="HOGENOM" id="CLU_049351_1_0_1"/>
<dbReference type="VEuPathDB" id="FungiDB:LELG_00732"/>
<keyword evidence="3" id="KW-1185">Reference proteome</keyword>
<dbReference type="InParanoid" id="A5DTP6"/>
<reference evidence="2 3" key="1">
    <citation type="journal article" date="2009" name="Nature">
        <title>Evolution of pathogenicity and sexual reproduction in eight Candida genomes.</title>
        <authorList>
            <person name="Butler G."/>
            <person name="Rasmussen M.D."/>
            <person name="Lin M.F."/>
            <person name="Santos M.A."/>
            <person name="Sakthikumar S."/>
            <person name="Munro C.A."/>
            <person name="Rheinbay E."/>
            <person name="Grabherr M."/>
            <person name="Forche A."/>
            <person name="Reedy J.L."/>
            <person name="Agrafioti I."/>
            <person name="Arnaud M.B."/>
            <person name="Bates S."/>
            <person name="Brown A.J."/>
            <person name="Brunke S."/>
            <person name="Costanzo M.C."/>
            <person name="Fitzpatrick D.A."/>
            <person name="de Groot P.W."/>
            <person name="Harris D."/>
            <person name="Hoyer L.L."/>
            <person name="Hube B."/>
            <person name="Klis F.M."/>
            <person name="Kodira C."/>
            <person name="Lennard N."/>
            <person name="Logue M.E."/>
            <person name="Martin R."/>
            <person name="Neiman A.M."/>
            <person name="Nikolaou E."/>
            <person name="Quail M.A."/>
            <person name="Quinn J."/>
            <person name="Santos M.C."/>
            <person name="Schmitzberger F.F."/>
            <person name="Sherlock G."/>
            <person name="Shah P."/>
            <person name="Silverstein K.A."/>
            <person name="Skrzypek M.S."/>
            <person name="Soll D."/>
            <person name="Staggs R."/>
            <person name="Stansfield I."/>
            <person name="Stumpf M.P."/>
            <person name="Sudbery P.E."/>
            <person name="Srikantha T."/>
            <person name="Zeng Q."/>
            <person name="Berman J."/>
            <person name="Berriman M."/>
            <person name="Heitman J."/>
            <person name="Gow N.A."/>
            <person name="Lorenz M.C."/>
            <person name="Birren B.W."/>
            <person name="Kellis M."/>
            <person name="Cuomo C.A."/>
        </authorList>
    </citation>
    <scope>NUCLEOTIDE SEQUENCE [LARGE SCALE GENOMIC DNA]</scope>
    <source>
        <strain evidence="3">ATCC 11503 / BCRC 21390 / CBS 2605 / JCM 1781 / NBRC 1676 / NRRL YB-4239</strain>
    </source>
</reference>
<protein>
    <recommendedName>
        <fullName evidence="4">Protein-lysine N-methyltransferase EFM2</fullName>
    </recommendedName>
</protein>
<evidence type="ECO:0000256" key="1">
    <source>
        <dbReference type="SAM" id="MobiDB-lite"/>
    </source>
</evidence>
<dbReference type="AlphaFoldDB" id="A5DTP6"/>
<accession>A5DTP6</accession>
<name>A5DTP6_LODEL</name>
<evidence type="ECO:0008006" key="4">
    <source>
        <dbReference type="Google" id="ProtNLM"/>
    </source>
</evidence>
<dbReference type="GO" id="GO:0008757">
    <property type="term" value="F:S-adenosylmethionine-dependent methyltransferase activity"/>
    <property type="evidence" value="ECO:0007669"/>
    <property type="project" value="UniProtKB-ARBA"/>
</dbReference>
<dbReference type="Pfam" id="PF10294">
    <property type="entry name" value="Methyltransf_16"/>
    <property type="match status" value="1"/>
</dbReference>
<dbReference type="PANTHER" id="PTHR14614">
    <property type="entry name" value="HEPATOCELLULAR CARCINOMA-ASSOCIATED ANTIGEN"/>
    <property type="match status" value="1"/>
</dbReference>
<dbReference type="SUPFAM" id="SSF53335">
    <property type="entry name" value="S-adenosyl-L-methionine-dependent methyltransferases"/>
    <property type="match status" value="1"/>
</dbReference>
<dbReference type="OMA" id="DDFGEMK"/>
<organism evidence="2 3">
    <name type="scientific">Lodderomyces elongisporus (strain ATCC 11503 / CBS 2605 / JCM 1781 / NBRC 1676 / NRRL YB-4239)</name>
    <name type="common">Yeast</name>
    <name type="synonym">Saccharomyces elongisporus</name>
    <dbReference type="NCBI Taxonomy" id="379508"/>
    <lineage>
        <taxon>Eukaryota</taxon>
        <taxon>Fungi</taxon>
        <taxon>Dikarya</taxon>
        <taxon>Ascomycota</taxon>
        <taxon>Saccharomycotina</taxon>
        <taxon>Pichiomycetes</taxon>
        <taxon>Debaryomycetaceae</taxon>
        <taxon>Candida/Lodderomyces clade</taxon>
        <taxon>Lodderomyces</taxon>
    </lineage>
</organism>
<dbReference type="InterPro" id="IPR019410">
    <property type="entry name" value="Methyltransf_16"/>
</dbReference>
<dbReference type="FunCoup" id="A5DTP6">
    <property type="interactions" value="127"/>
</dbReference>
<dbReference type="OrthoDB" id="433955at2759"/>
<proteinExistence type="predicted"/>
<dbReference type="EMBL" id="CH981524">
    <property type="protein sequence ID" value="EDK42554.1"/>
    <property type="molecule type" value="Genomic_DNA"/>
</dbReference>
<dbReference type="InterPro" id="IPR029063">
    <property type="entry name" value="SAM-dependent_MTases_sf"/>
</dbReference>
<feature type="compositionally biased region" description="Basic and acidic residues" evidence="1">
    <location>
        <begin position="50"/>
        <end position="61"/>
    </location>
</feature>
<evidence type="ECO:0000313" key="2">
    <source>
        <dbReference type="EMBL" id="EDK42554.1"/>
    </source>
</evidence>
<dbReference type="GO" id="GO:0005829">
    <property type="term" value="C:cytosol"/>
    <property type="evidence" value="ECO:0007669"/>
    <property type="project" value="TreeGrafter"/>
</dbReference>
<evidence type="ECO:0000313" key="3">
    <source>
        <dbReference type="Proteomes" id="UP000001996"/>
    </source>
</evidence>
<dbReference type="eggNOG" id="KOG2793">
    <property type="taxonomic scope" value="Eukaryota"/>
</dbReference>
<feature type="region of interest" description="Disordered" evidence="1">
    <location>
        <begin position="40"/>
        <end position="62"/>
    </location>
</feature>
<gene>
    <name evidence="2" type="ORF">LELG_00732</name>
</gene>
<dbReference type="GeneID" id="5235767"/>